<feature type="transmembrane region" description="Helical" evidence="1">
    <location>
        <begin position="1403"/>
        <end position="1423"/>
    </location>
</feature>
<keyword evidence="1" id="KW-0472">Membrane</keyword>
<dbReference type="EMBL" id="BAABME010000304">
    <property type="protein sequence ID" value="GAA0141611.1"/>
    <property type="molecule type" value="Genomic_DNA"/>
</dbReference>
<keyword evidence="5" id="KW-1185">Reference proteome</keyword>
<evidence type="ECO:0008006" key="6">
    <source>
        <dbReference type="Google" id="ProtNLM"/>
    </source>
</evidence>
<proteinExistence type="predicted"/>
<protein>
    <recommendedName>
        <fullName evidence="6">Nucleolar pre-ribosomal-associated protein 1</fullName>
    </recommendedName>
</protein>
<organism evidence="4 5">
    <name type="scientific">Lithospermum erythrorhizon</name>
    <name type="common">Purple gromwell</name>
    <name type="synonym">Lithospermum officinale var. erythrorhizon</name>
    <dbReference type="NCBI Taxonomy" id="34254"/>
    <lineage>
        <taxon>Eukaryota</taxon>
        <taxon>Viridiplantae</taxon>
        <taxon>Streptophyta</taxon>
        <taxon>Embryophyta</taxon>
        <taxon>Tracheophyta</taxon>
        <taxon>Spermatophyta</taxon>
        <taxon>Magnoliopsida</taxon>
        <taxon>eudicotyledons</taxon>
        <taxon>Gunneridae</taxon>
        <taxon>Pentapetalae</taxon>
        <taxon>asterids</taxon>
        <taxon>lamiids</taxon>
        <taxon>Boraginales</taxon>
        <taxon>Boraginaceae</taxon>
        <taxon>Boraginoideae</taxon>
        <taxon>Lithospermeae</taxon>
        <taxon>Lithospermum</taxon>
    </lineage>
</organism>
<evidence type="ECO:0000259" key="3">
    <source>
        <dbReference type="Pfam" id="PF16201"/>
    </source>
</evidence>
<feature type="domain" description="URB1 N-terminal" evidence="2">
    <location>
        <begin position="85"/>
        <end position="385"/>
    </location>
</feature>
<feature type="domain" description="URB1 C-terminal" evidence="3">
    <location>
        <begin position="2001"/>
        <end position="2190"/>
    </location>
</feature>
<evidence type="ECO:0000259" key="2">
    <source>
        <dbReference type="Pfam" id="PF11707"/>
    </source>
</evidence>
<dbReference type="Proteomes" id="UP001454036">
    <property type="component" value="Unassembled WGS sequence"/>
</dbReference>
<sequence length="2568" mass="288314">MENTIEIFYNVQPQQHHVQQLKHQVPLLITPDFSNIAKLKELLKNINSTELQLCLDACKQFIKLIKAESGTIILTEYLNQSSKCIEILQAWDVRKSKPGFSGIIKLVSVMLSCFVGEKGGVFSGILDDFARLVVEERMEDLNVELGSKEGRRQKAVLGLLGAIVRRRLGLGWEVMKIFDFKSGVFVKLADWKGRRVEGKRKHLSTRKAFVEFAMSFLEVANPRLLREILQQRGMYSGVLRGLGDDDDEVAVHVLSTLRDKVLVPESLVPPGLRSVLFGIVTLEQLVSISGREDGGMAAEIAHEVLIMVCTDPANGLMPDLDRQPSPLRGNPKRLFDLMKKLKAAEFEHHKELLLALVKGRPLFGSSYLNEFPYYIDDLTRSNWFASVSLAAKVISAVADGLTFGFLNSSTREPPDINSPDVQSIIKCIGPRALTRDIIYKGLRHADPLVKHATLKLVLEALKLLASLFGALKDVPCSSDGINNRWEILMRDIENELRMSLPFPGELFSLLSPLYKNPKSCQKRPATEAALEHNPKDRKKLKMAGVNEDVDIVIGGISSANDMILPGDSGQNPGDHDMDQEDDDDASLIKLISEIWEVNGDSLQTIVHSDEDTFFYSKVLDALKVYQHAMVNANDGTFDYFKLVPDNILCLPDILQRSLLSLLVEHVGWSSHGKSASRAPAEIYKHLRKFIKLLLFSSSSDVKYYAYILAKEAMLSTGAFDRNSREISAWLLLIPGYGREYIADDQGIASIEELSSIIISFLCDAVSIIAKNLFGYLKDLRHYMDVKGARGQSPRFGPFFICVLHQCSELLSRSGKKTLPKKTIISVYVCSTLKYFLETQAEAQLLSSLIDYDLSEIHKFDISGESGDLCEWRPMKILLLFSRNIAHQFDFALSSNVQKEWCSGDSLAKILDEVKGTLQSKHDDLVGVTIGLSYSILCSDPQELCQSFPLLMTISAKLLGVPLSLLSSIFFLEPNLLLSVSRLWPKLFVPGLEVFDTAIKGEETDKDLVGFLDVDSMQAASFAFSFFLKGAPFHVLFPISLLVDGSLTIVNLLIHKIPFTLPDEFTSSLSRVLFFLNQAIVTYRSKPYQRVEIFCESCINLIEQMLNKVFVDKLDSDSSSDASVLCTSQYVVEIGDLVLGHPAVLRTLELLIPGEDLKDAILGESLELFPEIAKQGVQKIDLLVLNLVRTTCELISSFFDRQMPILVVNHDVQRIVKVFNSLKTRLFVILKDRFNQCVKSGDFAPLIPIFVAVHLLISFISPFELLETVHSLISEIDLTTETLSPYYSLSAILHVAACAFDMVLAYLREPSLEKQRYHLFWGMEERTINIPIFENVFFWICEIASRFELDLADSCLQKALMVAKAHQSLENYVTQVMHVSRVVACTPINMLFHCMKKVTKIKSLLLLSLAGLSSLHLSVFGFLFGSMIDKSSLIGADLTGKESGHHLSDEELVLLLPTALLYINCSVTRYEGLHSENKECIPSLYWRMLTKGFLDWKTYASRSIFEIGPGEPWPTSLEQFLNIVSTSLLGKSAHMLRHYLDLSGDPAKMEIRMSLFESLHLQTDHDDSLLENSSLSDKSSQFGDFSLVQCLNIANRVVAKIYLSLVLLFPERSNSKSLHPEELYGLAKDCYDALDSLRTQFLNKLVHLWELVVKSFPSTAHDPEHIENKRCSLFRYLEQFIRGNILDLMQLMNDCLIRQPCPRFVKKVAKISISQRFEDADTLKMLQSVLSLVYQEKFSCVSVLRKLLDHSQSCLAFLSANNSMASSFGMIFTPMHSIIRSISIPYAPLPFPARENKLSESDYMKLLEVVKLLRVILRVSAQEYKINSVGGTEINLRELVSFLLSLYGATMGKLDVEIFSVINEIELIDQQSSDFLVEMDYLWGRAAFNPRKEGQQVIVGSYGGLSHTEASKEQRKIQFRENFPVDPKMCAATVVNFPYNRTISDVSPDMFHKESFEDVVKGNEAENVRMHIYDPVFILRFSVHCLSMGYVEPQEFANSGLLAISIVSLSSPNDDLRKLGYRAIGKFKSEVERSPKGSAIKRLKVLLLYLQNGIEQPGQRIPSPTAVFLAESTLVLLNSLHVHHATVIKFLMLHPKANMLTVPLFESFFSDSESSSADRAWMLYLLHAGLNTDEDAQIYMRNSIIEILLSFYLSPVCDDKSKELILQILKKSVILPKVALSLVKDCGLIPWLSSIISSEARGGLSLTQIDVVLEVLYEIISARNTFKWLQKSAIEQISELATRLFELLVDRTEMIKEHSVLVRRCILVLLSAVRISQKYKVCKPHLTLSAESLVRLCEAVDACSHERSDTTAELGLKVLLMSTPPTDILHMAPEKLLKLVSWAISISLKTKSKKVAPAEFYCQVPVSSEGDSDDSLAIKLLRWLTASAILTKLSRRSHNLNLNSLLDKSKSNNLQSFLEWHHSGGPAENLIEYGNQELLAASLICLQQLLDVNSQLLSSIIFALCLLLIKDSSNTGEDLFSGQEDSFASLCSKISCPAEVDPLWRWSFHKKRTSTSSQPPNVEKVEEIRACKILLVRFSNMLAKKSSSRLISLEDLEKYFVSGDELCTL</sequence>
<evidence type="ECO:0000313" key="5">
    <source>
        <dbReference type="Proteomes" id="UP001454036"/>
    </source>
</evidence>
<feature type="transmembrane region" description="Helical" evidence="1">
    <location>
        <begin position="1285"/>
        <end position="1306"/>
    </location>
</feature>
<dbReference type="InterPro" id="IPR032436">
    <property type="entry name" value="URB1_C"/>
</dbReference>
<keyword evidence="1" id="KW-1133">Transmembrane helix</keyword>
<dbReference type="Pfam" id="PF11707">
    <property type="entry name" value="Npa1"/>
    <property type="match status" value="1"/>
</dbReference>
<dbReference type="GO" id="GO:0000463">
    <property type="term" value="P:maturation of LSU-rRNA from tricistronic rRNA transcript (SSU-rRNA, 5.8S rRNA, LSU-rRNA)"/>
    <property type="evidence" value="ECO:0007669"/>
    <property type="project" value="TreeGrafter"/>
</dbReference>
<dbReference type="Pfam" id="PF16201">
    <property type="entry name" value="NopRA1"/>
    <property type="match status" value="1"/>
</dbReference>
<dbReference type="GO" id="GO:0005730">
    <property type="term" value="C:nucleolus"/>
    <property type="evidence" value="ECO:0007669"/>
    <property type="project" value="TreeGrafter"/>
</dbReference>
<dbReference type="PANTHER" id="PTHR13500:SF0">
    <property type="entry name" value="NUCLEOLAR PRE-RIBOSOMAL-ASSOCIATED PROTEIN 1"/>
    <property type="match status" value="1"/>
</dbReference>
<name>A0AAV3NS05_LITER</name>
<gene>
    <name evidence="4" type="ORF">LIER_02723</name>
</gene>
<reference evidence="4 5" key="1">
    <citation type="submission" date="2024-01" db="EMBL/GenBank/DDBJ databases">
        <title>The complete chloroplast genome sequence of Lithospermum erythrorhizon: insights into the phylogenetic relationship among Boraginaceae species and the maternal lineages of purple gromwells.</title>
        <authorList>
            <person name="Okada T."/>
            <person name="Watanabe K."/>
        </authorList>
    </citation>
    <scope>NUCLEOTIDE SEQUENCE [LARGE SCALE GENOMIC DNA]</scope>
</reference>
<feature type="transmembrane region" description="Helical" evidence="1">
    <location>
        <begin position="1242"/>
        <end position="1265"/>
    </location>
</feature>
<dbReference type="GO" id="GO:0000466">
    <property type="term" value="P:maturation of 5.8S rRNA from tricistronic rRNA transcript (SSU-rRNA, 5.8S rRNA, LSU-rRNA)"/>
    <property type="evidence" value="ECO:0007669"/>
    <property type="project" value="TreeGrafter"/>
</dbReference>
<dbReference type="InterPro" id="IPR039844">
    <property type="entry name" value="URB1"/>
</dbReference>
<evidence type="ECO:0000313" key="4">
    <source>
        <dbReference type="EMBL" id="GAA0141611.1"/>
    </source>
</evidence>
<dbReference type="InterPro" id="IPR021714">
    <property type="entry name" value="URB1_N"/>
</dbReference>
<dbReference type="PANTHER" id="PTHR13500">
    <property type="entry name" value="NUCLEOLAR PRERIBOSOMAL-ASSOCIATED PROTEIN 1"/>
    <property type="match status" value="1"/>
</dbReference>
<accession>A0AAV3NS05</accession>
<comment type="caution">
    <text evidence="4">The sequence shown here is derived from an EMBL/GenBank/DDBJ whole genome shotgun (WGS) entry which is preliminary data.</text>
</comment>
<keyword evidence="1" id="KW-0812">Transmembrane</keyword>
<evidence type="ECO:0000256" key="1">
    <source>
        <dbReference type="SAM" id="Phobius"/>
    </source>
</evidence>